<protein>
    <submittedName>
        <fullName evidence="1">Uncharacterized protein</fullName>
    </submittedName>
</protein>
<accession>S4W5M4</accession>
<evidence type="ECO:0000313" key="2">
    <source>
        <dbReference type="Proteomes" id="UP000204584"/>
    </source>
</evidence>
<keyword evidence="2" id="KW-1185">Reference proteome</keyword>
<dbReference type="RefSeq" id="YP_008438749.1">
    <property type="nucleotide sequence ID" value="NC_022098.1"/>
</dbReference>
<dbReference type="KEGG" id="vg:16607457"/>
<name>S4W5M4_9VIRU</name>
<proteinExistence type="predicted"/>
<organism evidence="1 2">
    <name type="scientific">Pandoravirus salinus</name>
    <dbReference type="NCBI Taxonomy" id="1349410"/>
    <lineage>
        <taxon>Viruses</taxon>
        <taxon>Pandoravirus</taxon>
    </lineage>
</organism>
<dbReference type="Proteomes" id="UP000204584">
    <property type="component" value="Segment"/>
</dbReference>
<dbReference type="EMBL" id="KC977571">
    <property type="protein sequence ID" value="AGO85670.1"/>
    <property type="molecule type" value="Genomic_DNA"/>
</dbReference>
<gene>
    <name evidence="1" type="ORF">psal_cds_1299</name>
</gene>
<sequence>MKCCSCIIALLYFFPHFVKPPKCLPSSGRNKKMCKHDPCRQTALVGNATEQIWATGKRYVHIEKTNRDKKDLRSAHQDWCRSPTLQPVTVAKPAPMTEIKPANMAPICGRDVRK</sequence>
<evidence type="ECO:0000313" key="1">
    <source>
        <dbReference type="EMBL" id="AGO85670.1"/>
    </source>
</evidence>
<reference evidence="1 2" key="1">
    <citation type="journal article" date="2013" name="Science">
        <title>Pandoraviruses: amoeba viruses with genomes up to 2.5 Mb reaching that of parasitic eukaryotes.</title>
        <authorList>
            <person name="Philippe N."/>
            <person name="Legendre M."/>
            <person name="Doutre G."/>
            <person name="Coute Y."/>
            <person name="Poirot O."/>
            <person name="Lescot M."/>
            <person name="Arslan D."/>
            <person name="Seltzer V."/>
            <person name="Bertaux L."/>
            <person name="Bruley C."/>
            <person name="Garin J."/>
            <person name="Claverie J.M."/>
            <person name="Abergel C."/>
        </authorList>
    </citation>
    <scope>NUCLEOTIDE SEQUENCE [LARGE SCALE GENOMIC DNA]</scope>
</reference>
<dbReference type="GeneID" id="16607457"/>